<name>A0AAE1VJG3_9SOLA</name>
<dbReference type="AlphaFoldDB" id="A0AAE1VJG3"/>
<evidence type="ECO:0000313" key="2">
    <source>
        <dbReference type="Proteomes" id="UP001291623"/>
    </source>
</evidence>
<gene>
    <name evidence="1" type="ORF">RND71_018550</name>
</gene>
<reference evidence="1" key="1">
    <citation type="submission" date="2023-12" db="EMBL/GenBank/DDBJ databases">
        <title>Genome assembly of Anisodus tanguticus.</title>
        <authorList>
            <person name="Wang Y.-J."/>
        </authorList>
    </citation>
    <scope>NUCLEOTIDE SEQUENCE</scope>
    <source>
        <strain evidence="1">KB-2021</strain>
        <tissue evidence="1">Leaf</tissue>
    </source>
</reference>
<accession>A0AAE1VJG3</accession>
<dbReference type="PANTHER" id="PTHR33710">
    <property type="entry name" value="BNAC02G09200D PROTEIN"/>
    <property type="match status" value="1"/>
</dbReference>
<proteinExistence type="predicted"/>
<dbReference type="InterPro" id="IPR036691">
    <property type="entry name" value="Endo/exonu/phosph_ase_sf"/>
</dbReference>
<protein>
    <submittedName>
        <fullName evidence="1">Uncharacterized protein</fullName>
    </submittedName>
</protein>
<dbReference type="EMBL" id="JAVYJV010000009">
    <property type="protein sequence ID" value="KAK4363309.1"/>
    <property type="molecule type" value="Genomic_DNA"/>
</dbReference>
<dbReference type="PANTHER" id="PTHR33710:SF65">
    <property type="entry name" value="ENDONUCLEASE_EXONUCLEASE_PHOSPHATASE"/>
    <property type="match status" value="1"/>
</dbReference>
<comment type="caution">
    <text evidence="1">The sequence shown here is derived from an EMBL/GenBank/DDBJ whole genome shotgun (WGS) entry which is preliminary data.</text>
</comment>
<keyword evidence="2" id="KW-1185">Reference proteome</keyword>
<sequence length="194" mass="22626">MGAPVMKIETKDFNNLLIDAASTEMKIVGRSYSWTNGHVHSRIDRAIVNAKWIQEFPHVEVVALGPGYSDYCPLVVHLEATSITKRRPFKFFNVLAEHEQFQYVVLTAWNQPMKIIWYKIKADKQGLKHLNKQEFSSVECRARDAREKLSNIQAQMRSSSHLPRLFDEEKTAKLNLKKLILIEERIMRQKSRMN</sequence>
<dbReference type="Proteomes" id="UP001291623">
    <property type="component" value="Unassembled WGS sequence"/>
</dbReference>
<dbReference type="Gene3D" id="3.60.10.10">
    <property type="entry name" value="Endonuclease/exonuclease/phosphatase"/>
    <property type="match status" value="1"/>
</dbReference>
<organism evidence="1 2">
    <name type="scientific">Anisodus tanguticus</name>
    <dbReference type="NCBI Taxonomy" id="243964"/>
    <lineage>
        <taxon>Eukaryota</taxon>
        <taxon>Viridiplantae</taxon>
        <taxon>Streptophyta</taxon>
        <taxon>Embryophyta</taxon>
        <taxon>Tracheophyta</taxon>
        <taxon>Spermatophyta</taxon>
        <taxon>Magnoliopsida</taxon>
        <taxon>eudicotyledons</taxon>
        <taxon>Gunneridae</taxon>
        <taxon>Pentapetalae</taxon>
        <taxon>asterids</taxon>
        <taxon>lamiids</taxon>
        <taxon>Solanales</taxon>
        <taxon>Solanaceae</taxon>
        <taxon>Solanoideae</taxon>
        <taxon>Hyoscyameae</taxon>
        <taxon>Anisodus</taxon>
    </lineage>
</organism>
<dbReference type="SUPFAM" id="SSF56219">
    <property type="entry name" value="DNase I-like"/>
    <property type="match status" value="1"/>
</dbReference>
<evidence type="ECO:0000313" key="1">
    <source>
        <dbReference type="EMBL" id="KAK4363309.1"/>
    </source>
</evidence>